<evidence type="ECO:0000256" key="3">
    <source>
        <dbReference type="ARBA" id="ARBA00022553"/>
    </source>
</evidence>
<dbReference type="Gene3D" id="1.10.287.130">
    <property type="match status" value="1"/>
</dbReference>
<evidence type="ECO:0000259" key="11">
    <source>
        <dbReference type="PROSITE" id="PS50112"/>
    </source>
</evidence>
<dbReference type="SUPFAM" id="SSF55785">
    <property type="entry name" value="PYP-like sensor domain (PAS domain)"/>
    <property type="match status" value="1"/>
</dbReference>
<dbReference type="Pfam" id="PF03707">
    <property type="entry name" value="MHYT"/>
    <property type="match status" value="1"/>
</dbReference>
<comment type="catalytic activity">
    <reaction evidence="1">
        <text>ATP + protein L-histidine = ADP + protein N-phospho-L-histidine.</text>
        <dbReference type="EC" id="2.7.13.3"/>
    </reaction>
</comment>
<dbReference type="SUPFAM" id="SSF55874">
    <property type="entry name" value="ATPase domain of HSP90 chaperone/DNA topoisomerase II/histidine kinase"/>
    <property type="match status" value="1"/>
</dbReference>
<dbReference type="EC" id="2.7.13.3" evidence="2"/>
<feature type="domain" description="Histidine kinase" evidence="10">
    <location>
        <begin position="393"/>
        <end position="614"/>
    </location>
</feature>
<dbReference type="PANTHER" id="PTHR45339">
    <property type="entry name" value="HYBRID SIGNAL TRANSDUCTION HISTIDINE KINASE J"/>
    <property type="match status" value="1"/>
</dbReference>
<dbReference type="InterPro" id="IPR005467">
    <property type="entry name" value="His_kinase_dom"/>
</dbReference>
<gene>
    <name evidence="13" type="primary">rcsC_3</name>
    <name evidence="13" type="ORF">PAECIP111892_00939</name>
</gene>
<evidence type="ECO:0000259" key="12">
    <source>
        <dbReference type="PROSITE" id="PS50924"/>
    </source>
</evidence>
<dbReference type="CDD" id="cd00082">
    <property type="entry name" value="HisKA"/>
    <property type="match status" value="1"/>
</dbReference>
<evidence type="ECO:0000256" key="6">
    <source>
        <dbReference type="ARBA" id="ARBA00022777"/>
    </source>
</evidence>
<evidence type="ECO:0000256" key="9">
    <source>
        <dbReference type="PROSITE-ProRule" id="PRU00244"/>
    </source>
</evidence>
<dbReference type="SMART" id="SM00091">
    <property type="entry name" value="PAS"/>
    <property type="match status" value="1"/>
</dbReference>
<dbReference type="CDD" id="cd16922">
    <property type="entry name" value="HATPase_EvgS-ArcB-TorS-like"/>
    <property type="match status" value="1"/>
</dbReference>
<dbReference type="Pfam" id="PF13426">
    <property type="entry name" value="PAS_9"/>
    <property type="match status" value="1"/>
</dbReference>
<dbReference type="InterPro" id="IPR003661">
    <property type="entry name" value="HisK_dim/P_dom"/>
</dbReference>
<evidence type="ECO:0000259" key="10">
    <source>
        <dbReference type="PROSITE" id="PS50109"/>
    </source>
</evidence>
<evidence type="ECO:0000256" key="5">
    <source>
        <dbReference type="ARBA" id="ARBA00022741"/>
    </source>
</evidence>
<dbReference type="NCBIfam" id="TIGR00229">
    <property type="entry name" value="sensory_box"/>
    <property type="match status" value="1"/>
</dbReference>
<keyword evidence="3" id="KW-0597">Phosphoprotein</keyword>
<dbReference type="PANTHER" id="PTHR45339:SF3">
    <property type="entry name" value="HISTIDINE KINASE"/>
    <property type="match status" value="1"/>
</dbReference>
<feature type="transmembrane region" description="Helical" evidence="9">
    <location>
        <begin position="12"/>
        <end position="31"/>
    </location>
</feature>
<protein>
    <recommendedName>
        <fullName evidence="2">histidine kinase</fullName>
        <ecNumber evidence="2">2.7.13.3</ecNumber>
    </recommendedName>
</protein>
<keyword evidence="9" id="KW-1133">Transmembrane helix</keyword>
<dbReference type="EMBL" id="CAKMMG010000001">
    <property type="protein sequence ID" value="CAH1192399.1"/>
    <property type="molecule type" value="Genomic_DNA"/>
</dbReference>
<feature type="transmembrane region" description="Helical" evidence="9">
    <location>
        <begin position="43"/>
        <end position="62"/>
    </location>
</feature>
<accession>A0ABM9BS71</accession>
<dbReference type="CDD" id="cd00130">
    <property type="entry name" value="PAS"/>
    <property type="match status" value="1"/>
</dbReference>
<dbReference type="Pfam" id="PF02518">
    <property type="entry name" value="HATPase_c"/>
    <property type="match status" value="1"/>
</dbReference>
<dbReference type="SMART" id="SM00387">
    <property type="entry name" value="HATPase_c"/>
    <property type="match status" value="1"/>
</dbReference>
<keyword evidence="7" id="KW-0067">ATP-binding</keyword>
<feature type="transmembrane region" description="Helical" evidence="9">
    <location>
        <begin position="108"/>
        <end position="128"/>
    </location>
</feature>
<dbReference type="InterPro" id="IPR003594">
    <property type="entry name" value="HATPase_dom"/>
</dbReference>
<feature type="transmembrane region" description="Helical" evidence="9">
    <location>
        <begin position="219"/>
        <end position="240"/>
    </location>
</feature>
<dbReference type="Gene3D" id="3.30.565.10">
    <property type="entry name" value="Histidine kinase-like ATPase, C-terminal domain"/>
    <property type="match status" value="1"/>
</dbReference>
<dbReference type="InterPro" id="IPR036890">
    <property type="entry name" value="HATPase_C_sf"/>
</dbReference>
<dbReference type="SUPFAM" id="SSF47384">
    <property type="entry name" value="Homodimeric domain of signal transducing histidine kinase"/>
    <property type="match status" value="1"/>
</dbReference>
<evidence type="ECO:0000256" key="4">
    <source>
        <dbReference type="ARBA" id="ARBA00022679"/>
    </source>
</evidence>
<dbReference type="Gene3D" id="3.30.450.20">
    <property type="entry name" value="PAS domain"/>
    <property type="match status" value="1"/>
</dbReference>
<dbReference type="GO" id="GO:0004673">
    <property type="term" value="F:protein histidine kinase activity"/>
    <property type="evidence" value="ECO:0007669"/>
    <property type="project" value="UniProtKB-EC"/>
</dbReference>
<comment type="caution">
    <text evidence="13">The sequence shown here is derived from an EMBL/GenBank/DDBJ whole genome shotgun (WGS) entry which is preliminary data.</text>
</comment>
<feature type="transmembrane region" description="Helical" evidence="9">
    <location>
        <begin position="179"/>
        <end position="199"/>
    </location>
</feature>
<keyword evidence="9" id="KW-0472">Membrane</keyword>
<dbReference type="SMART" id="SM00388">
    <property type="entry name" value="HisKA"/>
    <property type="match status" value="1"/>
</dbReference>
<dbReference type="Proteomes" id="UP000838324">
    <property type="component" value="Unassembled WGS sequence"/>
</dbReference>
<evidence type="ECO:0000313" key="13">
    <source>
        <dbReference type="EMBL" id="CAH1192399.1"/>
    </source>
</evidence>
<dbReference type="InterPro" id="IPR035965">
    <property type="entry name" value="PAS-like_dom_sf"/>
</dbReference>
<evidence type="ECO:0000256" key="7">
    <source>
        <dbReference type="ARBA" id="ARBA00022840"/>
    </source>
</evidence>
<evidence type="ECO:0000313" key="14">
    <source>
        <dbReference type="Proteomes" id="UP000838324"/>
    </source>
</evidence>
<reference evidence="13" key="1">
    <citation type="submission" date="2022-01" db="EMBL/GenBank/DDBJ databases">
        <authorList>
            <person name="Criscuolo A."/>
        </authorList>
    </citation>
    <scope>NUCLEOTIDE SEQUENCE</scope>
    <source>
        <strain evidence="13">CIP111892</strain>
    </source>
</reference>
<dbReference type="InterPro" id="IPR036097">
    <property type="entry name" value="HisK_dim/P_sf"/>
</dbReference>
<sequence length="638" mass="71199">MLHHQNHYSELLVLFSVVIALLTCFATLDLAERLVRGKRGYRFIFIISCILGTGMWSMHYIGMRAMKLEITVSYDLPLLLLSLVVSIAASYALLLLLGSPYTRSKGYLAFGGILFSSGILIMHFSGIMSMKFAGDYEQSQLSVLLSIVFSLAVPVITASYNPKWIENDYNMFTAKKIMLVSLLTATLTGTHYAVMSGASFPADETLSYSSTAPLLADSFLGMILAGSFILIVLIVLILLYKDRKRVLFSAKFNEQRYTALFESSPDMVLCIDPFRKKVISANPSLRQTTGYGKEELGDYRKILCTPKDEALLKAAVKQAVEGHSAKLEFAVKIKSGGRLICSTTVFPLINDKQRLVYIVAEDVTAIVKFQQELIIAKEAAESADRMKSEFLAIMSHEIRTPLNGIIGINQLLAEDIEDLDQQEMLRLQYKSSQALLNVINDVLDISRLESDGMQLRSETFQLPVLLEECIHLFEATAREKNLQLHLQVSGDIPEYLIGDSLRIRQIMVNLIGNAVKFTPFGEVHVTVESSGVQENDQGLTFRIKDTGIGIPQEKLELLFQPFTQLDASNSRQYQGTGLGLAICKKLIELMNGRIWAESEVDKGTEFILNIRLPSAETELLQVQDKNEQNGRQMKPEAV</sequence>
<keyword evidence="5" id="KW-0547">Nucleotide-binding</keyword>
<evidence type="ECO:0000256" key="1">
    <source>
        <dbReference type="ARBA" id="ARBA00000085"/>
    </source>
</evidence>
<dbReference type="PRINTS" id="PR00344">
    <property type="entry name" value="BCTRLSENSOR"/>
</dbReference>
<proteinExistence type="predicted"/>
<dbReference type="InterPro" id="IPR000014">
    <property type="entry name" value="PAS"/>
</dbReference>
<keyword evidence="14" id="KW-1185">Reference proteome</keyword>
<organism evidence="13 14">
    <name type="scientific">Paenibacillus auburnensis</name>
    <dbReference type="NCBI Taxonomy" id="2905649"/>
    <lineage>
        <taxon>Bacteria</taxon>
        <taxon>Bacillati</taxon>
        <taxon>Bacillota</taxon>
        <taxon>Bacilli</taxon>
        <taxon>Bacillales</taxon>
        <taxon>Paenibacillaceae</taxon>
        <taxon>Paenibacillus</taxon>
    </lineage>
</organism>
<dbReference type="Pfam" id="PF00512">
    <property type="entry name" value="HisKA"/>
    <property type="match status" value="1"/>
</dbReference>
<feature type="domain" description="MHYT" evidence="12">
    <location>
        <begin position="8"/>
        <end position="201"/>
    </location>
</feature>
<dbReference type="InterPro" id="IPR005330">
    <property type="entry name" value="MHYT_dom"/>
</dbReference>
<feature type="domain" description="PAS" evidence="11">
    <location>
        <begin position="253"/>
        <end position="323"/>
    </location>
</feature>
<keyword evidence="9" id="KW-0812">Transmembrane</keyword>
<evidence type="ECO:0000256" key="8">
    <source>
        <dbReference type="ARBA" id="ARBA00023012"/>
    </source>
</evidence>
<feature type="transmembrane region" description="Helical" evidence="9">
    <location>
        <begin position="74"/>
        <end position="96"/>
    </location>
</feature>
<dbReference type="RefSeq" id="WP_236330238.1">
    <property type="nucleotide sequence ID" value="NZ_CAKMMG010000001.1"/>
</dbReference>
<evidence type="ECO:0000256" key="2">
    <source>
        <dbReference type="ARBA" id="ARBA00012438"/>
    </source>
</evidence>
<keyword evidence="4 13" id="KW-0808">Transferase</keyword>
<feature type="transmembrane region" description="Helical" evidence="9">
    <location>
        <begin position="140"/>
        <end position="158"/>
    </location>
</feature>
<dbReference type="PROSITE" id="PS50112">
    <property type="entry name" value="PAS"/>
    <property type="match status" value="1"/>
</dbReference>
<keyword evidence="6 13" id="KW-0418">Kinase</keyword>
<name>A0ABM9BS71_9BACL</name>
<dbReference type="InterPro" id="IPR004358">
    <property type="entry name" value="Sig_transdc_His_kin-like_C"/>
</dbReference>
<keyword evidence="8" id="KW-0902">Two-component regulatory system</keyword>
<dbReference type="PROSITE" id="PS50109">
    <property type="entry name" value="HIS_KIN"/>
    <property type="match status" value="1"/>
</dbReference>
<dbReference type="PROSITE" id="PS50924">
    <property type="entry name" value="MHYT"/>
    <property type="match status" value="1"/>
</dbReference>